<dbReference type="InterPro" id="IPR006143">
    <property type="entry name" value="RND_pump_MFP"/>
</dbReference>
<dbReference type="Pfam" id="PF25954">
    <property type="entry name" value="Beta-barrel_RND_2"/>
    <property type="match status" value="1"/>
</dbReference>
<evidence type="ECO:0000256" key="2">
    <source>
        <dbReference type="SAM" id="Coils"/>
    </source>
</evidence>
<dbReference type="AlphaFoldDB" id="A0A1E3VU34"/>
<protein>
    <submittedName>
        <fullName evidence="5">Uncharacterized protein</fullName>
    </submittedName>
</protein>
<dbReference type="EMBL" id="LPWF01000029">
    <property type="protein sequence ID" value="ODR96456.1"/>
    <property type="molecule type" value="Genomic_DNA"/>
</dbReference>
<accession>A0A1E3VU34</accession>
<dbReference type="Gene3D" id="1.10.287.470">
    <property type="entry name" value="Helix hairpin bin"/>
    <property type="match status" value="1"/>
</dbReference>
<dbReference type="STRING" id="1774969.AUC69_15015"/>
<dbReference type="InterPro" id="IPR058625">
    <property type="entry name" value="MdtA-like_BSH"/>
</dbReference>
<sequence>MLKRLLIAGVIIALFLGAVAYFNLVFKPAMIADFVSKMAPPAATVTAEPAKLESWTDRVHSIGTLIAIEGVEVAPEVGGIVSAYYFDSGDDVKKGQKLVQLDISVEQADLKNHKALLQEAELNLERQDSLVKREVSSQATLESATAKRDSAVAAVERTEALIAQKTITAPFSGQLGLRQVDKGQYVSPGTSLVWLQALDPIWIDFPVPESEVDKFKVGAKIELTVDTYAGRVFAGEVEAFDARLSKESRTLLVRGRLANPDRKLLPGMFAEVDVLARPKGAGDGTAYGADLQPLWRQRLGGERGSARACAHRGGGSGGCRGRRCADREAKLTVERRFVRVGPTQEGQVAILEGVKAGEVVVTSGQLKLQPGAAVKIDNADALKPPAELPRQ</sequence>
<feature type="coiled-coil region" evidence="2">
    <location>
        <begin position="103"/>
        <end position="130"/>
    </location>
</feature>
<dbReference type="PANTHER" id="PTHR30469:SF11">
    <property type="entry name" value="BLL4320 PROTEIN"/>
    <property type="match status" value="1"/>
</dbReference>
<dbReference type="Gene3D" id="2.40.50.100">
    <property type="match status" value="1"/>
</dbReference>
<dbReference type="OrthoDB" id="9806939at2"/>
<dbReference type="GO" id="GO:1990281">
    <property type="term" value="C:efflux pump complex"/>
    <property type="evidence" value="ECO:0007669"/>
    <property type="project" value="TreeGrafter"/>
</dbReference>
<evidence type="ECO:0000313" key="6">
    <source>
        <dbReference type="Proteomes" id="UP000094472"/>
    </source>
</evidence>
<dbReference type="Gene3D" id="2.40.30.170">
    <property type="match status" value="1"/>
</dbReference>
<organism evidence="5 6">
    <name type="scientific">Methyloceanibacter superfactus</name>
    <dbReference type="NCBI Taxonomy" id="1774969"/>
    <lineage>
        <taxon>Bacteria</taxon>
        <taxon>Pseudomonadati</taxon>
        <taxon>Pseudomonadota</taxon>
        <taxon>Alphaproteobacteria</taxon>
        <taxon>Hyphomicrobiales</taxon>
        <taxon>Hyphomicrobiaceae</taxon>
        <taxon>Methyloceanibacter</taxon>
    </lineage>
</organism>
<dbReference type="PANTHER" id="PTHR30469">
    <property type="entry name" value="MULTIDRUG RESISTANCE PROTEIN MDTA"/>
    <property type="match status" value="1"/>
</dbReference>
<keyword evidence="6" id="KW-1185">Reference proteome</keyword>
<feature type="domain" description="CusB-like beta-barrel" evidence="4">
    <location>
        <begin position="200"/>
        <end position="274"/>
    </location>
</feature>
<evidence type="ECO:0000256" key="1">
    <source>
        <dbReference type="ARBA" id="ARBA00009477"/>
    </source>
</evidence>
<reference evidence="5 6" key="1">
    <citation type="journal article" date="2016" name="Environ. Microbiol.">
        <title>New Methyloceanibacter diversity from North Sea sediments includes methanotroph containing solely the soluble methane monooxygenase.</title>
        <authorList>
            <person name="Vekeman B."/>
            <person name="Kerckhof F.M."/>
            <person name="Cremers G."/>
            <person name="de Vos P."/>
            <person name="Vandamme P."/>
            <person name="Boon N."/>
            <person name="Op den Camp H.J."/>
            <person name="Heylen K."/>
        </authorList>
    </citation>
    <scope>NUCLEOTIDE SEQUENCE [LARGE SCALE GENOMIC DNA]</scope>
    <source>
        <strain evidence="5 6">R-67175</strain>
    </source>
</reference>
<dbReference type="InterPro" id="IPR058792">
    <property type="entry name" value="Beta-barrel_RND_2"/>
</dbReference>
<dbReference type="NCBIfam" id="TIGR01730">
    <property type="entry name" value="RND_mfp"/>
    <property type="match status" value="1"/>
</dbReference>
<dbReference type="FunFam" id="2.40.30.170:FF:000010">
    <property type="entry name" value="Efflux RND transporter periplasmic adaptor subunit"/>
    <property type="match status" value="1"/>
</dbReference>
<dbReference type="Pfam" id="PF25917">
    <property type="entry name" value="BSH_RND"/>
    <property type="match status" value="1"/>
</dbReference>
<proteinExistence type="inferred from homology"/>
<feature type="domain" description="Multidrug resistance protein MdtA-like barrel-sandwich hybrid" evidence="3">
    <location>
        <begin position="71"/>
        <end position="191"/>
    </location>
</feature>
<evidence type="ECO:0000259" key="4">
    <source>
        <dbReference type="Pfam" id="PF25954"/>
    </source>
</evidence>
<dbReference type="GO" id="GO:0015562">
    <property type="term" value="F:efflux transmembrane transporter activity"/>
    <property type="evidence" value="ECO:0007669"/>
    <property type="project" value="TreeGrafter"/>
</dbReference>
<dbReference type="Proteomes" id="UP000094472">
    <property type="component" value="Unassembled WGS sequence"/>
</dbReference>
<name>A0A1E3VU34_9HYPH</name>
<dbReference type="SUPFAM" id="SSF111369">
    <property type="entry name" value="HlyD-like secretion proteins"/>
    <property type="match status" value="1"/>
</dbReference>
<dbReference type="RefSeq" id="WP_069442386.1">
    <property type="nucleotide sequence ID" value="NZ_LPWF01000029.1"/>
</dbReference>
<comment type="similarity">
    <text evidence="1">Belongs to the membrane fusion protein (MFP) (TC 8.A.1) family.</text>
</comment>
<evidence type="ECO:0000313" key="5">
    <source>
        <dbReference type="EMBL" id="ODR96456.1"/>
    </source>
</evidence>
<comment type="caution">
    <text evidence="5">The sequence shown here is derived from an EMBL/GenBank/DDBJ whole genome shotgun (WGS) entry which is preliminary data.</text>
</comment>
<evidence type="ECO:0000259" key="3">
    <source>
        <dbReference type="Pfam" id="PF25917"/>
    </source>
</evidence>
<gene>
    <name evidence="5" type="ORF">AUC69_15015</name>
</gene>
<dbReference type="Gene3D" id="2.40.420.20">
    <property type="match status" value="1"/>
</dbReference>
<keyword evidence="2" id="KW-0175">Coiled coil</keyword>